<protein>
    <submittedName>
        <fullName evidence="1">Uncharacterized protein</fullName>
    </submittedName>
</protein>
<name>A0AAV0WXB7_9HEMI</name>
<sequence>MNDDEIVAEIVSHKEQGNDVEVHDEDEVKYAEDRVPVTRSEVFNAINTLRRAIEEHDIGTNYFDTLNNLEHIMMVSIPKKNSGFFKRT</sequence>
<dbReference type="AlphaFoldDB" id="A0AAV0WXB7"/>
<keyword evidence="2" id="KW-1185">Reference proteome</keyword>
<dbReference type="EMBL" id="CARXXK010000003">
    <property type="protein sequence ID" value="CAI6360734.1"/>
    <property type="molecule type" value="Genomic_DNA"/>
</dbReference>
<reference evidence="1 2" key="1">
    <citation type="submission" date="2023-01" db="EMBL/GenBank/DDBJ databases">
        <authorList>
            <person name="Whitehead M."/>
        </authorList>
    </citation>
    <scope>NUCLEOTIDE SEQUENCE [LARGE SCALE GENOMIC DNA]</scope>
</reference>
<evidence type="ECO:0000313" key="1">
    <source>
        <dbReference type="EMBL" id="CAI6360734.1"/>
    </source>
</evidence>
<organism evidence="1 2">
    <name type="scientific">Macrosiphum euphorbiae</name>
    <name type="common">potato aphid</name>
    <dbReference type="NCBI Taxonomy" id="13131"/>
    <lineage>
        <taxon>Eukaryota</taxon>
        <taxon>Metazoa</taxon>
        <taxon>Ecdysozoa</taxon>
        <taxon>Arthropoda</taxon>
        <taxon>Hexapoda</taxon>
        <taxon>Insecta</taxon>
        <taxon>Pterygota</taxon>
        <taxon>Neoptera</taxon>
        <taxon>Paraneoptera</taxon>
        <taxon>Hemiptera</taxon>
        <taxon>Sternorrhyncha</taxon>
        <taxon>Aphidomorpha</taxon>
        <taxon>Aphidoidea</taxon>
        <taxon>Aphididae</taxon>
        <taxon>Macrosiphini</taxon>
        <taxon>Macrosiphum</taxon>
    </lineage>
</organism>
<comment type="caution">
    <text evidence="1">The sequence shown here is derived from an EMBL/GenBank/DDBJ whole genome shotgun (WGS) entry which is preliminary data.</text>
</comment>
<dbReference type="Proteomes" id="UP001160148">
    <property type="component" value="Unassembled WGS sequence"/>
</dbReference>
<evidence type="ECO:0000313" key="2">
    <source>
        <dbReference type="Proteomes" id="UP001160148"/>
    </source>
</evidence>
<accession>A0AAV0WXB7</accession>
<gene>
    <name evidence="1" type="ORF">MEUPH1_LOCUS16000</name>
</gene>
<proteinExistence type="predicted"/>